<dbReference type="RefSeq" id="WP_344803126.1">
    <property type="nucleotide sequence ID" value="NZ_BAABAB010000010.1"/>
</dbReference>
<comment type="caution">
    <text evidence="3">The sequence shown here is derived from an EMBL/GenBank/DDBJ whole genome shotgun (WGS) entry which is preliminary data.</text>
</comment>
<evidence type="ECO:0000313" key="3">
    <source>
        <dbReference type="EMBL" id="GAA3614711.1"/>
    </source>
</evidence>
<evidence type="ECO:0008006" key="5">
    <source>
        <dbReference type="Google" id="ProtNLM"/>
    </source>
</evidence>
<feature type="transmembrane region" description="Helical" evidence="2">
    <location>
        <begin position="12"/>
        <end position="36"/>
    </location>
</feature>
<evidence type="ECO:0000256" key="2">
    <source>
        <dbReference type="SAM" id="Phobius"/>
    </source>
</evidence>
<feature type="compositionally biased region" description="Low complexity" evidence="1">
    <location>
        <begin position="448"/>
        <end position="459"/>
    </location>
</feature>
<sequence>MTTFRLTAAAVVAYLLTLVLTRGTVDLTGALTALLVMQASAFSTLKMGIVRVGAVLGGVLIATFLSNWIGLTWWSLGAAVATALLLGKALRLGDQALETPISAMLILAVANPAIAAEVRILNTFLGAAVGVGFNLLYPPAMPTRSAESSVRGTADAIAAPLLAAADGLRSGPVSRGQISGWADAVRAADRRVDGARETVAALADSRRLNPRAVATADVAPVLSSGLATLESCLLGIQALFVVMRTEVPTGETPDDPYGEELRSAFAVVFDDVAACISGFGELVIAEAHGREQDVESRVDHSLEVLRETEAILSELILTDAEPNGSSWLLRGSILAAVGHVLAQLDLEERARIRRAWRDEQASKPLAQLPALVQAALPHPDRPQIRGLAGANTVWHSLDAARAERGDRHEGDRHGGDRHGGDRHEGDRHEGDRLKGEGDGGEGDGSAAGGAPAPGEGPDR</sequence>
<name>A0ABP6ZPZ5_9ACTN</name>
<feature type="compositionally biased region" description="Basic and acidic residues" evidence="1">
    <location>
        <begin position="402"/>
        <end position="437"/>
    </location>
</feature>
<evidence type="ECO:0000256" key="1">
    <source>
        <dbReference type="SAM" id="MobiDB-lite"/>
    </source>
</evidence>
<feature type="transmembrane region" description="Helical" evidence="2">
    <location>
        <begin position="48"/>
        <end position="65"/>
    </location>
</feature>
<feature type="transmembrane region" description="Helical" evidence="2">
    <location>
        <begin position="120"/>
        <end position="137"/>
    </location>
</feature>
<keyword evidence="2" id="KW-0812">Transmembrane</keyword>
<dbReference type="Proteomes" id="UP001501490">
    <property type="component" value="Unassembled WGS sequence"/>
</dbReference>
<evidence type="ECO:0000313" key="4">
    <source>
        <dbReference type="Proteomes" id="UP001501490"/>
    </source>
</evidence>
<feature type="region of interest" description="Disordered" evidence="1">
    <location>
        <begin position="402"/>
        <end position="459"/>
    </location>
</feature>
<keyword evidence="4" id="KW-1185">Reference proteome</keyword>
<keyword evidence="2" id="KW-0472">Membrane</keyword>
<accession>A0ABP6ZPZ5</accession>
<proteinExistence type="predicted"/>
<dbReference type="EMBL" id="BAABAB010000010">
    <property type="protein sequence ID" value="GAA3614711.1"/>
    <property type="molecule type" value="Genomic_DNA"/>
</dbReference>
<gene>
    <name evidence="3" type="ORF">GCM10022236_15790</name>
</gene>
<organism evidence="3 4">
    <name type="scientific">Microlunatus ginsengisoli</name>
    <dbReference type="NCBI Taxonomy" id="363863"/>
    <lineage>
        <taxon>Bacteria</taxon>
        <taxon>Bacillati</taxon>
        <taxon>Actinomycetota</taxon>
        <taxon>Actinomycetes</taxon>
        <taxon>Propionibacteriales</taxon>
        <taxon>Propionibacteriaceae</taxon>
        <taxon>Microlunatus</taxon>
    </lineage>
</organism>
<protein>
    <recommendedName>
        <fullName evidence="5">Aromatic acid exporter family member 1</fullName>
    </recommendedName>
</protein>
<keyword evidence="2" id="KW-1133">Transmembrane helix</keyword>
<reference evidence="4" key="1">
    <citation type="journal article" date="2019" name="Int. J. Syst. Evol. Microbiol.">
        <title>The Global Catalogue of Microorganisms (GCM) 10K type strain sequencing project: providing services to taxonomists for standard genome sequencing and annotation.</title>
        <authorList>
            <consortium name="The Broad Institute Genomics Platform"/>
            <consortium name="The Broad Institute Genome Sequencing Center for Infectious Disease"/>
            <person name="Wu L."/>
            <person name="Ma J."/>
        </authorList>
    </citation>
    <scope>NUCLEOTIDE SEQUENCE [LARGE SCALE GENOMIC DNA]</scope>
    <source>
        <strain evidence="4">JCM 16929</strain>
    </source>
</reference>